<protein>
    <submittedName>
        <fullName evidence="1">Uncharacterized protein</fullName>
    </submittedName>
</protein>
<keyword evidence="2" id="KW-1185">Reference proteome</keyword>
<reference evidence="1 2" key="1">
    <citation type="submission" date="2019-06" db="EMBL/GenBank/DDBJ databases">
        <title>Whole genome shotgun sequence of Komagataeibacter hansenii NBRC 14820.</title>
        <authorList>
            <person name="Hosoyama A."/>
            <person name="Uohara A."/>
            <person name="Ohji S."/>
            <person name="Ichikawa N."/>
        </authorList>
    </citation>
    <scope>NUCLEOTIDE SEQUENCE [LARGE SCALE GENOMIC DNA]</scope>
    <source>
        <strain evidence="1 2">NBRC 14820</strain>
    </source>
</reference>
<proteinExistence type="predicted"/>
<name>A0ABQ0SFN1_NOVHA</name>
<dbReference type="RefSeq" id="WP_048859044.1">
    <property type="nucleotide sequence ID" value="NZ_BJNN01000108.1"/>
</dbReference>
<accession>A0ABQ0SFN1</accession>
<dbReference type="Proteomes" id="UP000319478">
    <property type="component" value="Unassembled WGS sequence"/>
</dbReference>
<evidence type="ECO:0000313" key="2">
    <source>
        <dbReference type="Proteomes" id="UP000319478"/>
    </source>
</evidence>
<dbReference type="EMBL" id="BJNN01000108">
    <property type="protein sequence ID" value="GEC64150.1"/>
    <property type="molecule type" value="Genomic_DNA"/>
</dbReference>
<gene>
    <name evidence="1" type="ORF">GHA01_19990</name>
</gene>
<sequence>MNVEHHGPTYARMEQIASFLRARSGLWVASEDVIEAMDGEMNASAVRYCLKSLVRRRRAERTVSGRVTLWKSR</sequence>
<organism evidence="1 2">
    <name type="scientific">Novacetimonas hansenii</name>
    <name type="common">Komagataeibacter hansenii</name>
    <dbReference type="NCBI Taxonomy" id="436"/>
    <lineage>
        <taxon>Bacteria</taxon>
        <taxon>Pseudomonadati</taxon>
        <taxon>Pseudomonadota</taxon>
        <taxon>Alphaproteobacteria</taxon>
        <taxon>Acetobacterales</taxon>
        <taxon>Acetobacteraceae</taxon>
        <taxon>Novacetimonas</taxon>
    </lineage>
</organism>
<comment type="caution">
    <text evidence="1">The sequence shown here is derived from an EMBL/GenBank/DDBJ whole genome shotgun (WGS) entry which is preliminary data.</text>
</comment>
<evidence type="ECO:0000313" key="1">
    <source>
        <dbReference type="EMBL" id="GEC64150.1"/>
    </source>
</evidence>